<keyword evidence="4 5" id="KW-0378">Hydrolase</keyword>
<keyword evidence="8" id="KW-1185">Reference proteome</keyword>
<comment type="subcellular location">
    <subcellularLocation>
        <location evidence="5">Cytoplasm</location>
    </subcellularLocation>
</comment>
<organism evidence="7 8">
    <name type="scientific">Woeseia oceani</name>
    <dbReference type="NCBI Taxonomy" id="1548547"/>
    <lineage>
        <taxon>Bacteria</taxon>
        <taxon>Pseudomonadati</taxon>
        <taxon>Pseudomonadota</taxon>
        <taxon>Gammaproteobacteria</taxon>
        <taxon>Woeseiales</taxon>
        <taxon>Woeseiaceae</taxon>
        <taxon>Woeseia</taxon>
    </lineage>
</organism>
<dbReference type="Gene3D" id="3.30.420.140">
    <property type="entry name" value="YqgF/RNase H-like domain"/>
    <property type="match status" value="1"/>
</dbReference>
<dbReference type="EC" id="3.1.-.-" evidence="5"/>
<evidence type="ECO:0000256" key="5">
    <source>
        <dbReference type="HAMAP-Rule" id="MF_00651"/>
    </source>
</evidence>
<dbReference type="GO" id="GO:0000967">
    <property type="term" value="P:rRNA 5'-end processing"/>
    <property type="evidence" value="ECO:0007669"/>
    <property type="project" value="UniProtKB-UniRule"/>
</dbReference>
<feature type="domain" description="YqgF/RNase H-like" evidence="6">
    <location>
        <begin position="11"/>
        <end position="110"/>
    </location>
</feature>
<dbReference type="InterPro" id="IPR006641">
    <property type="entry name" value="YqgF/RNaseH-like_dom"/>
</dbReference>
<dbReference type="InterPro" id="IPR037027">
    <property type="entry name" value="YqgF/RNaseH-like_dom_sf"/>
</dbReference>
<dbReference type="NCBIfam" id="TIGR00250">
    <property type="entry name" value="RNAse_H_YqgF"/>
    <property type="match status" value="1"/>
</dbReference>
<dbReference type="SMART" id="SM00732">
    <property type="entry name" value="YqgFc"/>
    <property type="match status" value="1"/>
</dbReference>
<dbReference type="InterPro" id="IPR005227">
    <property type="entry name" value="YqgF"/>
</dbReference>
<dbReference type="PANTHER" id="PTHR33317">
    <property type="entry name" value="POLYNUCLEOTIDYL TRANSFERASE, RIBONUCLEASE H-LIKE SUPERFAMILY PROTEIN"/>
    <property type="match status" value="1"/>
</dbReference>
<comment type="similarity">
    <text evidence="5">Belongs to the YqgF HJR family.</text>
</comment>
<dbReference type="InterPro" id="IPR012337">
    <property type="entry name" value="RNaseH-like_sf"/>
</dbReference>
<dbReference type="EMBL" id="CP016268">
    <property type="protein sequence ID" value="ANO50356.1"/>
    <property type="molecule type" value="Genomic_DNA"/>
</dbReference>
<accession>A0A193LD39</accession>
<dbReference type="SUPFAM" id="SSF53098">
    <property type="entry name" value="Ribonuclease H-like"/>
    <property type="match status" value="1"/>
</dbReference>
<evidence type="ECO:0000313" key="8">
    <source>
        <dbReference type="Proteomes" id="UP000092695"/>
    </source>
</evidence>
<sequence>MPDTPEARRPETILAFDFGLRRIGVAVGQQVTQSASALATVSNGEGGADWAHIRALISEWQPARLVVGMPETADGSPPALFDAIQAFCSELGQFGRPVATINERYSSQAANQQLIAARRDGRRGRITKGDIDAAAAACIAERWLQGHDR</sequence>
<dbReference type="CDD" id="cd16964">
    <property type="entry name" value="YqgF"/>
    <property type="match status" value="1"/>
</dbReference>
<dbReference type="RefSeq" id="WP_068612766.1">
    <property type="nucleotide sequence ID" value="NZ_CP016268.1"/>
</dbReference>
<gene>
    <name evidence="7" type="ORF">BA177_03220</name>
</gene>
<keyword evidence="3 5" id="KW-0540">Nuclease</keyword>
<dbReference type="GO" id="GO:0004518">
    <property type="term" value="F:nuclease activity"/>
    <property type="evidence" value="ECO:0007669"/>
    <property type="project" value="UniProtKB-KW"/>
</dbReference>
<evidence type="ECO:0000256" key="4">
    <source>
        <dbReference type="ARBA" id="ARBA00022801"/>
    </source>
</evidence>
<dbReference type="AlphaFoldDB" id="A0A193LD39"/>
<evidence type="ECO:0000313" key="7">
    <source>
        <dbReference type="EMBL" id="ANO50356.1"/>
    </source>
</evidence>
<evidence type="ECO:0000256" key="1">
    <source>
        <dbReference type="ARBA" id="ARBA00022490"/>
    </source>
</evidence>
<protein>
    <recommendedName>
        <fullName evidence="5">Putative pre-16S rRNA nuclease</fullName>
        <ecNumber evidence="5">3.1.-.-</ecNumber>
    </recommendedName>
</protein>
<dbReference type="HAMAP" id="MF_00651">
    <property type="entry name" value="Nuclease_YqgF"/>
    <property type="match status" value="1"/>
</dbReference>
<dbReference type="Proteomes" id="UP000092695">
    <property type="component" value="Chromosome"/>
</dbReference>
<reference evidence="7 8" key="1">
    <citation type="submission" date="2016-06" db="EMBL/GenBank/DDBJ databases">
        <title>Complete genome sequence of a deep-branching marine Gamma Proteobacterium Woeseia oceani type strain XK5.</title>
        <authorList>
            <person name="Mu D."/>
            <person name="Du Z."/>
        </authorList>
    </citation>
    <scope>NUCLEOTIDE SEQUENCE [LARGE SCALE GENOMIC DNA]</scope>
    <source>
        <strain evidence="7 8">XK5</strain>
    </source>
</reference>
<dbReference type="KEGG" id="woc:BA177_03220"/>
<dbReference type="PANTHER" id="PTHR33317:SF4">
    <property type="entry name" value="POLYNUCLEOTIDYL TRANSFERASE, RIBONUCLEASE H-LIKE SUPERFAMILY PROTEIN"/>
    <property type="match status" value="1"/>
</dbReference>
<dbReference type="STRING" id="1548547.BA177_03220"/>
<dbReference type="Pfam" id="PF03652">
    <property type="entry name" value="RuvX"/>
    <property type="match status" value="1"/>
</dbReference>
<dbReference type="GO" id="GO:0005829">
    <property type="term" value="C:cytosol"/>
    <property type="evidence" value="ECO:0007669"/>
    <property type="project" value="TreeGrafter"/>
</dbReference>
<keyword evidence="2 5" id="KW-0690">Ribosome biogenesis</keyword>
<comment type="function">
    <text evidence="5">Could be a nuclease involved in processing of the 5'-end of pre-16S rRNA.</text>
</comment>
<keyword evidence="1 5" id="KW-0963">Cytoplasm</keyword>
<name>A0A193LD39_9GAMM</name>
<proteinExistence type="inferred from homology"/>
<evidence type="ECO:0000259" key="6">
    <source>
        <dbReference type="SMART" id="SM00732"/>
    </source>
</evidence>
<dbReference type="GO" id="GO:0016788">
    <property type="term" value="F:hydrolase activity, acting on ester bonds"/>
    <property type="evidence" value="ECO:0007669"/>
    <property type="project" value="UniProtKB-UniRule"/>
</dbReference>
<evidence type="ECO:0000256" key="2">
    <source>
        <dbReference type="ARBA" id="ARBA00022517"/>
    </source>
</evidence>
<evidence type="ECO:0000256" key="3">
    <source>
        <dbReference type="ARBA" id="ARBA00022722"/>
    </source>
</evidence>